<dbReference type="PROSITE" id="PS51257">
    <property type="entry name" value="PROKAR_LIPOPROTEIN"/>
    <property type="match status" value="1"/>
</dbReference>
<accession>J9D3J6</accession>
<protein>
    <submittedName>
        <fullName evidence="1">Secreted protein containing DUF1239</fullName>
    </submittedName>
</protein>
<dbReference type="Gene3D" id="2.60.450.10">
    <property type="entry name" value="Lipopolysaccharide (LPS) transport protein A like domain"/>
    <property type="match status" value="1"/>
</dbReference>
<dbReference type="InterPro" id="IPR010664">
    <property type="entry name" value="LipoPS_assembly_LptC-rel"/>
</dbReference>
<evidence type="ECO:0000313" key="1">
    <source>
        <dbReference type="EMBL" id="EJX07226.1"/>
    </source>
</evidence>
<dbReference type="GO" id="GO:0015221">
    <property type="term" value="F:lipopolysaccharide transmembrane transporter activity"/>
    <property type="evidence" value="ECO:0007669"/>
    <property type="project" value="InterPro"/>
</dbReference>
<dbReference type="NCBIfam" id="TIGR04409">
    <property type="entry name" value="LptC_YrbK"/>
    <property type="match status" value="1"/>
</dbReference>
<dbReference type="AlphaFoldDB" id="J9D3J6"/>
<organism evidence="1">
    <name type="scientific">gut metagenome</name>
    <dbReference type="NCBI Taxonomy" id="749906"/>
    <lineage>
        <taxon>unclassified sequences</taxon>
        <taxon>metagenomes</taxon>
        <taxon>organismal metagenomes</taxon>
    </lineage>
</organism>
<sequence>MRHTLHLFMAASLLGGLASLSAGCGSDAPPMGEAIPVRDSLPVMVTKGVSKLITDSGIVRYKLIAEEWHIFDKTNPPRWEFPKGIFIERYDNKFKVDLHMTADSAWLYNQNLWKLRGHIQMHNQADGTRLTTEELYWNMRTGELSSNVYTRLVEPHQAIEGDWFRARIVNNEPTEYHIRQSKGFLPMGDIRESTAPVTVTVEATDDTTAVDTLPQREAPRSRRKFEVQPLER</sequence>
<dbReference type="Pfam" id="PF06835">
    <property type="entry name" value="LptC"/>
    <property type="match status" value="1"/>
</dbReference>
<dbReference type="EMBL" id="AMCI01000937">
    <property type="protein sequence ID" value="EJX07226.1"/>
    <property type="molecule type" value="Genomic_DNA"/>
</dbReference>
<gene>
    <name evidence="1" type="ORF">EVA_04665</name>
</gene>
<name>J9D3J6_9ZZZZ</name>
<dbReference type="InterPro" id="IPR026265">
    <property type="entry name" value="LptC"/>
</dbReference>
<proteinExistence type="predicted"/>
<dbReference type="GO" id="GO:0005886">
    <property type="term" value="C:plasma membrane"/>
    <property type="evidence" value="ECO:0007669"/>
    <property type="project" value="InterPro"/>
</dbReference>
<comment type="caution">
    <text evidence="1">The sequence shown here is derived from an EMBL/GenBank/DDBJ whole genome shotgun (WGS) entry which is preliminary data.</text>
</comment>
<reference evidence="1" key="1">
    <citation type="journal article" date="2012" name="PLoS ONE">
        <title>Gene sets for utilization of primary and secondary nutrition supplies in the distal gut of endangered iberian lynx.</title>
        <authorList>
            <person name="Alcaide M."/>
            <person name="Messina E."/>
            <person name="Richter M."/>
            <person name="Bargiela R."/>
            <person name="Peplies J."/>
            <person name="Huws S.A."/>
            <person name="Newbold C.J."/>
            <person name="Golyshin P.N."/>
            <person name="Simon M.A."/>
            <person name="Lopez G."/>
            <person name="Yakimov M.M."/>
            <person name="Ferrer M."/>
        </authorList>
    </citation>
    <scope>NUCLEOTIDE SEQUENCE</scope>
</reference>